<evidence type="ECO:0000256" key="5">
    <source>
        <dbReference type="ARBA" id="ARBA00022801"/>
    </source>
</evidence>
<protein>
    <recommendedName>
        <fullName evidence="2">ubiquitinyl hydrolase 1</fullName>
        <ecNumber evidence="2">3.4.19.12</ecNumber>
    </recommendedName>
</protein>
<proteinExistence type="predicted"/>
<dbReference type="FunFam" id="1.20.1300.20:FF:000003">
    <property type="entry name" value="Ubiquitin thiolesterase (OtuB1), putative"/>
    <property type="match status" value="1"/>
</dbReference>
<comment type="caution">
    <text evidence="8">The sequence shown here is derived from an EMBL/GenBank/DDBJ whole genome shotgun (WGS) entry which is preliminary data.</text>
</comment>
<dbReference type="InterPro" id="IPR042468">
    <property type="entry name" value="Peptidase_C65_otubain_sub1"/>
</dbReference>
<dbReference type="GO" id="GO:0005634">
    <property type="term" value="C:nucleus"/>
    <property type="evidence" value="ECO:0007669"/>
    <property type="project" value="TreeGrafter"/>
</dbReference>
<dbReference type="GO" id="GO:0043130">
    <property type="term" value="F:ubiquitin binding"/>
    <property type="evidence" value="ECO:0007669"/>
    <property type="project" value="TreeGrafter"/>
</dbReference>
<keyword evidence="9" id="KW-1185">Reference proteome</keyword>
<dbReference type="Gene3D" id="1.20.1300.20">
    <property type="entry name" value="Peptidase C65 Otubain, subdomain 2"/>
    <property type="match status" value="1"/>
</dbReference>
<dbReference type="Gene3D" id="3.30.200.60">
    <property type="entry name" value="Peptidase C65 Otubain, subdomain 1"/>
    <property type="match status" value="1"/>
</dbReference>
<organism evidence="8 9">
    <name type="scientific">Aspergillus sclerotialis</name>
    <dbReference type="NCBI Taxonomy" id="2070753"/>
    <lineage>
        <taxon>Eukaryota</taxon>
        <taxon>Fungi</taxon>
        <taxon>Dikarya</taxon>
        <taxon>Ascomycota</taxon>
        <taxon>Pezizomycotina</taxon>
        <taxon>Eurotiomycetes</taxon>
        <taxon>Eurotiomycetidae</taxon>
        <taxon>Eurotiales</taxon>
        <taxon>Aspergillaceae</taxon>
        <taxon>Aspergillus</taxon>
        <taxon>Aspergillus subgen. Polypaecilum</taxon>
    </lineage>
</organism>
<dbReference type="EC" id="3.4.19.12" evidence="2"/>
<evidence type="ECO:0000256" key="7">
    <source>
        <dbReference type="SAM" id="MobiDB-lite"/>
    </source>
</evidence>
<dbReference type="AlphaFoldDB" id="A0A3A2Z6U9"/>
<dbReference type="STRING" id="2070753.A0A3A2Z6U9"/>
<evidence type="ECO:0000313" key="9">
    <source>
        <dbReference type="Proteomes" id="UP000266188"/>
    </source>
</evidence>
<sequence length="399" mass="44262">MAALSPEELERFQKLSNEFEPDIQGPLVSVKQSSNAIAADYANADPTLAAKTSALAVTHSTSRIMKGDGNCGWRAVAFGYFENLLSLQDALLIQREASRIKSLCTLLDRVGQQEHLYEIFVDATDQVFSELLEAVNQGIRDESFLVESFNNEYNSSAIITHFRLLTSAWMKLNPHRYQAFLSMPLDQYCATQIETVKTEIDEVGLQALVDGVIEGSGFAVEILYLDRSVGEAVTPHLLTPSRPSPAVIRLLYRPGHYDLLYRAEPVVNMTPVVNYQYGMTSDYTPWDQTALGFDMNSQLMTIPNLMLDPSYTLNVTPMVPTCSSPYRVPSPQEVYQPPMQTQPIAPVSPPVTPRISAPPPPPITTLPPRSSEGPQIRLNPLVMKSNLSRSLPVTTPFKK</sequence>
<evidence type="ECO:0000256" key="2">
    <source>
        <dbReference type="ARBA" id="ARBA00012759"/>
    </source>
</evidence>
<dbReference type="InterPro" id="IPR038765">
    <property type="entry name" value="Papain-like_cys_pep_sf"/>
</dbReference>
<dbReference type="Proteomes" id="UP000266188">
    <property type="component" value="Unassembled WGS sequence"/>
</dbReference>
<name>A0A3A2Z6U9_9EURO</name>
<evidence type="ECO:0000256" key="1">
    <source>
        <dbReference type="ARBA" id="ARBA00000707"/>
    </source>
</evidence>
<feature type="compositionally biased region" description="Pro residues" evidence="7">
    <location>
        <begin position="346"/>
        <end position="365"/>
    </location>
</feature>
<comment type="catalytic activity">
    <reaction evidence="1">
        <text>Thiol-dependent hydrolysis of ester, thioester, amide, peptide and isopeptide bonds formed by the C-terminal Gly of ubiquitin (a 76-residue protein attached to proteins as an intracellular targeting signal).</text>
        <dbReference type="EC" id="3.4.19.12"/>
    </reaction>
</comment>
<dbReference type="SUPFAM" id="SSF54001">
    <property type="entry name" value="Cysteine proteinases"/>
    <property type="match status" value="1"/>
</dbReference>
<dbReference type="EMBL" id="MVGC01000672">
    <property type="protein sequence ID" value="RJE17913.1"/>
    <property type="molecule type" value="Genomic_DNA"/>
</dbReference>
<feature type="region of interest" description="Disordered" evidence="7">
    <location>
        <begin position="345"/>
        <end position="376"/>
    </location>
</feature>
<keyword evidence="5" id="KW-0378">Hydrolase</keyword>
<evidence type="ECO:0000256" key="4">
    <source>
        <dbReference type="ARBA" id="ARBA00022786"/>
    </source>
</evidence>
<gene>
    <name evidence="8" type="ORF">PHISCL_09748</name>
</gene>
<dbReference type="PANTHER" id="PTHR12931:SF15">
    <property type="entry name" value="UBIQUITIN THIOESTERASE OTUBAIN-LIKE"/>
    <property type="match status" value="1"/>
</dbReference>
<keyword evidence="6" id="KW-0788">Thiol protease</keyword>
<dbReference type="Pfam" id="PF10275">
    <property type="entry name" value="Peptidase_C65"/>
    <property type="match status" value="1"/>
</dbReference>
<evidence type="ECO:0000313" key="8">
    <source>
        <dbReference type="EMBL" id="RJE17913.1"/>
    </source>
</evidence>
<dbReference type="GO" id="GO:0071108">
    <property type="term" value="P:protein K48-linked deubiquitination"/>
    <property type="evidence" value="ECO:0007669"/>
    <property type="project" value="TreeGrafter"/>
</dbReference>
<dbReference type="GO" id="GO:0006508">
    <property type="term" value="P:proteolysis"/>
    <property type="evidence" value="ECO:0007669"/>
    <property type="project" value="UniProtKB-KW"/>
</dbReference>
<evidence type="ECO:0000256" key="6">
    <source>
        <dbReference type="ARBA" id="ARBA00022807"/>
    </source>
</evidence>
<dbReference type="PANTHER" id="PTHR12931">
    <property type="entry name" value="UBIQUITIN THIOLESTERASE PROTEIN OTUB"/>
    <property type="match status" value="1"/>
</dbReference>
<evidence type="ECO:0000256" key="3">
    <source>
        <dbReference type="ARBA" id="ARBA00022670"/>
    </source>
</evidence>
<dbReference type="InterPro" id="IPR019400">
    <property type="entry name" value="Peptidase_C65_otubain"/>
</dbReference>
<dbReference type="CDD" id="cd22749">
    <property type="entry name" value="Otubain_C65"/>
    <property type="match status" value="1"/>
</dbReference>
<dbReference type="OrthoDB" id="18915at2759"/>
<reference evidence="9" key="1">
    <citation type="submission" date="2017-02" db="EMBL/GenBank/DDBJ databases">
        <authorList>
            <person name="Tafer H."/>
            <person name="Lopandic K."/>
        </authorList>
    </citation>
    <scope>NUCLEOTIDE SEQUENCE [LARGE SCALE GENOMIC DNA]</scope>
    <source>
        <strain evidence="9">CBS 366.77</strain>
    </source>
</reference>
<accession>A0A3A2Z6U9</accession>
<keyword evidence="3" id="KW-0645">Protease</keyword>
<dbReference type="InterPro" id="IPR042467">
    <property type="entry name" value="Peptidase_C65_otubain_sub2"/>
</dbReference>
<keyword evidence="4" id="KW-0833">Ubl conjugation pathway</keyword>
<dbReference type="GO" id="GO:0004843">
    <property type="term" value="F:cysteine-type deubiquitinase activity"/>
    <property type="evidence" value="ECO:0007669"/>
    <property type="project" value="UniProtKB-EC"/>
</dbReference>